<accession>A0A4Y7QNC4</accession>
<organism evidence="2 3">
    <name type="scientific">Rickenella mellea</name>
    <dbReference type="NCBI Taxonomy" id="50990"/>
    <lineage>
        <taxon>Eukaryota</taxon>
        <taxon>Fungi</taxon>
        <taxon>Dikarya</taxon>
        <taxon>Basidiomycota</taxon>
        <taxon>Agaricomycotina</taxon>
        <taxon>Agaricomycetes</taxon>
        <taxon>Hymenochaetales</taxon>
        <taxon>Rickenellaceae</taxon>
        <taxon>Rickenella</taxon>
    </lineage>
</organism>
<dbReference type="EMBL" id="ML170157">
    <property type="protein sequence ID" value="TDL28925.1"/>
    <property type="molecule type" value="Genomic_DNA"/>
</dbReference>
<evidence type="ECO:0000313" key="3">
    <source>
        <dbReference type="Proteomes" id="UP000294933"/>
    </source>
</evidence>
<evidence type="ECO:0000313" key="2">
    <source>
        <dbReference type="EMBL" id="TDL28925.1"/>
    </source>
</evidence>
<name>A0A4Y7QNC4_9AGAM</name>
<reference evidence="2 3" key="1">
    <citation type="submission" date="2018-06" db="EMBL/GenBank/DDBJ databases">
        <title>A transcriptomic atlas of mushroom development highlights an independent origin of complex multicellularity.</title>
        <authorList>
            <consortium name="DOE Joint Genome Institute"/>
            <person name="Krizsan K."/>
            <person name="Almasi E."/>
            <person name="Merenyi Z."/>
            <person name="Sahu N."/>
            <person name="Viragh M."/>
            <person name="Koszo T."/>
            <person name="Mondo S."/>
            <person name="Kiss B."/>
            <person name="Balint B."/>
            <person name="Kues U."/>
            <person name="Barry K."/>
            <person name="Hegedus J.C."/>
            <person name="Henrissat B."/>
            <person name="Johnson J."/>
            <person name="Lipzen A."/>
            <person name="Ohm R."/>
            <person name="Nagy I."/>
            <person name="Pangilinan J."/>
            <person name="Yan J."/>
            <person name="Xiong Y."/>
            <person name="Grigoriev I.V."/>
            <person name="Hibbett D.S."/>
            <person name="Nagy L.G."/>
        </authorList>
    </citation>
    <scope>NUCLEOTIDE SEQUENCE [LARGE SCALE GENOMIC DNA]</scope>
    <source>
        <strain evidence="2 3">SZMC22713</strain>
    </source>
</reference>
<sequence length="216" mass="23082">IPELANVCKYRTSGARIASSSCTPTSCNVASSSTSISRLERSRAAVTAIGVLDLEESEEESGDVHRRTARPSKPESLTWSLPAPRPSAEGGDVATRMKGKTTSIRQRRRPSVYGGTMHSSPLAASALALALAFTSCPPPSPPPPNPSSPWVGYHRTNASRSIPTHASIPYVNSGPGVKRSHPRPSCTSRDTHPRSKFANVLFTFLSAALYCFHLSK</sequence>
<protein>
    <submittedName>
        <fullName evidence="2">Uncharacterized protein</fullName>
    </submittedName>
</protein>
<dbReference type="Proteomes" id="UP000294933">
    <property type="component" value="Unassembled WGS sequence"/>
</dbReference>
<dbReference type="AlphaFoldDB" id="A0A4Y7QNC4"/>
<feature type="region of interest" description="Disordered" evidence="1">
    <location>
        <begin position="165"/>
        <end position="191"/>
    </location>
</feature>
<feature type="non-terminal residue" evidence="2">
    <location>
        <position position="1"/>
    </location>
</feature>
<feature type="region of interest" description="Disordered" evidence="1">
    <location>
        <begin position="56"/>
        <end position="113"/>
    </location>
</feature>
<evidence type="ECO:0000256" key="1">
    <source>
        <dbReference type="SAM" id="MobiDB-lite"/>
    </source>
</evidence>
<proteinExistence type="predicted"/>
<dbReference type="VEuPathDB" id="FungiDB:BD410DRAFT_781487"/>
<gene>
    <name evidence="2" type="ORF">BD410DRAFT_781487</name>
</gene>
<keyword evidence="3" id="KW-1185">Reference proteome</keyword>